<feature type="domain" description="Exocyst complex component EXOC2/Sec5 N-terminal" evidence="6">
    <location>
        <begin position="51"/>
        <end position="850"/>
    </location>
</feature>
<dbReference type="GO" id="GO:0006887">
    <property type="term" value="P:exocytosis"/>
    <property type="evidence" value="ECO:0007669"/>
    <property type="project" value="UniProtKB-KW"/>
</dbReference>
<dbReference type="InterPro" id="IPR039481">
    <property type="entry name" value="EXOC2/Sec5_N_dom"/>
</dbReference>
<dbReference type="GO" id="GO:0006893">
    <property type="term" value="P:Golgi to plasma membrane transport"/>
    <property type="evidence" value="ECO:0007669"/>
    <property type="project" value="UniProtKB-UniRule"/>
</dbReference>
<keyword evidence="2 4" id="KW-0813">Transport</keyword>
<keyword evidence="8" id="KW-1185">Reference proteome</keyword>
<keyword evidence="3 4" id="KW-0268">Exocytosis</keyword>
<evidence type="ECO:0000259" key="6">
    <source>
        <dbReference type="Pfam" id="PF15469"/>
    </source>
</evidence>
<evidence type="ECO:0000256" key="4">
    <source>
        <dbReference type="RuleBase" id="RU365069"/>
    </source>
</evidence>
<comment type="function">
    <text evidence="4">Component of the exocyst complex involved in the docking of exocytic vesicles with fusion sites on the plasma membrane.</text>
</comment>
<dbReference type="AlphaFoldDB" id="A0A1Y2BM78"/>
<dbReference type="OrthoDB" id="26242at2759"/>
<evidence type="ECO:0000313" key="7">
    <source>
        <dbReference type="EMBL" id="ORY35859.1"/>
    </source>
</evidence>
<evidence type="ECO:0000256" key="5">
    <source>
        <dbReference type="SAM" id="MobiDB-lite"/>
    </source>
</evidence>
<dbReference type="Proteomes" id="UP000193986">
    <property type="component" value="Unassembled WGS sequence"/>
</dbReference>
<dbReference type="PANTHER" id="PTHR13043">
    <property type="entry name" value="EXOCYST COMPLEX COMPONENT SEC5"/>
    <property type="match status" value="1"/>
</dbReference>
<accession>A0A1Y2BM78</accession>
<evidence type="ECO:0000256" key="1">
    <source>
        <dbReference type="ARBA" id="ARBA00010578"/>
    </source>
</evidence>
<proteinExistence type="inferred from homology"/>
<protein>
    <recommendedName>
        <fullName evidence="4">Exocyst complex component SEC5</fullName>
    </recommendedName>
</protein>
<dbReference type="InParanoid" id="A0A1Y2BM78"/>
<evidence type="ECO:0000313" key="8">
    <source>
        <dbReference type="Proteomes" id="UP000193986"/>
    </source>
</evidence>
<comment type="similarity">
    <text evidence="1 4">Belongs to the SEC5 family.</text>
</comment>
<organism evidence="7 8">
    <name type="scientific">Naematelia encephala</name>
    <dbReference type="NCBI Taxonomy" id="71784"/>
    <lineage>
        <taxon>Eukaryota</taxon>
        <taxon>Fungi</taxon>
        <taxon>Dikarya</taxon>
        <taxon>Basidiomycota</taxon>
        <taxon>Agaricomycotina</taxon>
        <taxon>Tremellomycetes</taxon>
        <taxon>Tremellales</taxon>
        <taxon>Naemateliaceae</taxon>
        <taxon>Naematelia</taxon>
    </lineage>
</organism>
<dbReference type="Pfam" id="PF15469">
    <property type="entry name" value="Sec5"/>
    <property type="match status" value="1"/>
</dbReference>
<dbReference type="STRING" id="71784.A0A1Y2BM78"/>
<dbReference type="GO" id="GO:0000145">
    <property type="term" value="C:exocyst"/>
    <property type="evidence" value="ECO:0007669"/>
    <property type="project" value="UniProtKB-UniRule"/>
</dbReference>
<keyword evidence="4" id="KW-0653">Protein transport</keyword>
<sequence>MSRRDVDEAALLKLYGIASVNPQVWEDVDHEKEGPLAGTLTGEDGGLAEESDPLGIRPKLSRSASFDIKTRAAMSLSSKTFDPKVFLSAQHPDADYQDLQRGIAHLERAIESRSEAVRILVEENFDRFVAVKASSDVVYKDMKEGFLAEDTDHGTRELREIFKVAAHRSDQVFLPVLENAVKAQKLRSTLGVFERSKFLFNLPGQLMDSIQAGKYDQALRDYKRGSFLNTSRSGQLIPGLAADTPQQKEQQKRIFDKVWTSVEKIMGEMRAKLDAALKDHARPVEEQERTIEILIDLDGSDEPAWAYLEYQHSHILDMMRRRYKLEEGKVKVTMNRATDQASSSTFAISILKKQLDMPEYQLNTASPTTYEAAWLAVQHLIKQLSEYVARSLPGFWKIAKACMDGKYRRRDSTGKLTPTRRPASTCRSMALEVIKLYNTNLSQFFTLSDAALAGSTVRKDGEDPPVPPFVPAGTTVLTACYFAEKIVEEVTDCAGELAAVDVGSEAGNGLRAMLDSLRWRFEEVLAATWARDSRILHQLEDWQPSSSSKGSSRYLDLMVDFQTRVVGSAKKIASRSGEKEALPSNFKRRIKETWVDTLCFLFDGLLNSAMAPGESAPGLRTTRRASTRVSTIMDIETRLLLTLAKFDRLNTTVLPDLISRVSKLLELDMSKDRRLLMEVVENMDEMVFEDYIKRRSEALVSAIQGGILESGIDWLNTTKPTEVRPYMHRTILLLVEAHAKINEVAPALVTRVLEALVNRVTHIALGAFQQIPKFGTGGMLTATLEIEFLHQSVNQYVTPEANDILSKIYDTISQAYRRQKSSDDFQRELEGLKKLLSDSRRATGMETLCFKLRKEERPSASREPSGSVVTGRI</sequence>
<name>A0A1Y2BM78_9TREE</name>
<comment type="caution">
    <text evidence="7">The sequence shown here is derived from an EMBL/GenBank/DDBJ whole genome shotgun (WGS) entry which is preliminary data.</text>
</comment>
<gene>
    <name evidence="7" type="ORF">BCR39DRAFT_512645</name>
</gene>
<dbReference type="GO" id="GO:0015031">
    <property type="term" value="P:protein transport"/>
    <property type="evidence" value="ECO:0007669"/>
    <property type="project" value="UniProtKB-KW"/>
</dbReference>
<dbReference type="EMBL" id="MCFC01000001">
    <property type="protein sequence ID" value="ORY35859.1"/>
    <property type="molecule type" value="Genomic_DNA"/>
</dbReference>
<evidence type="ECO:0000256" key="2">
    <source>
        <dbReference type="ARBA" id="ARBA00022448"/>
    </source>
</evidence>
<feature type="region of interest" description="Disordered" evidence="5">
    <location>
        <begin position="28"/>
        <end position="55"/>
    </location>
</feature>
<comment type="subunit">
    <text evidence="4">Component of the exocyst complex.</text>
</comment>
<evidence type="ECO:0000256" key="3">
    <source>
        <dbReference type="ARBA" id="ARBA00022483"/>
    </source>
</evidence>
<dbReference type="PANTHER" id="PTHR13043:SF1">
    <property type="entry name" value="EXOCYST COMPLEX COMPONENT 2"/>
    <property type="match status" value="1"/>
</dbReference>
<reference evidence="7 8" key="1">
    <citation type="submission" date="2016-07" db="EMBL/GenBank/DDBJ databases">
        <title>Pervasive Adenine N6-methylation of Active Genes in Fungi.</title>
        <authorList>
            <consortium name="DOE Joint Genome Institute"/>
            <person name="Mondo S.J."/>
            <person name="Dannebaum R.O."/>
            <person name="Kuo R.C."/>
            <person name="Labutti K."/>
            <person name="Haridas S."/>
            <person name="Kuo A."/>
            <person name="Salamov A."/>
            <person name="Ahrendt S.R."/>
            <person name="Lipzen A."/>
            <person name="Sullivan W."/>
            <person name="Andreopoulos W.B."/>
            <person name="Clum A."/>
            <person name="Lindquist E."/>
            <person name="Daum C."/>
            <person name="Ramamoorthy G.K."/>
            <person name="Gryganskyi A."/>
            <person name="Culley D."/>
            <person name="Magnuson J.K."/>
            <person name="James T.Y."/>
            <person name="O'Malley M.A."/>
            <person name="Stajich J.E."/>
            <person name="Spatafora J.W."/>
            <person name="Visel A."/>
            <person name="Grigoriev I.V."/>
        </authorList>
    </citation>
    <scope>NUCLEOTIDE SEQUENCE [LARGE SCALE GENOMIC DNA]</scope>
    <source>
        <strain evidence="7 8">68-887.2</strain>
    </source>
</reference>
<dbReference type="InterPro" id="IPR029175">
    <property type="entry name" value="EXOC2/Sec5"/>
</dbReference>